<dbReference type="GO" id="GO:0005524">
    <property type="term" value="F:ATP binding"/>
    <property type="evidence" value="ECO:0007669"/>
    <property type="project" value="UniProtKB-KW"/>
</dbReference>
<feature type="compositionally biased region" description="Basic and acidic residues" evidence="1">
    <location>
        <begin position="180"/>
        <end position="197"/>
    </location>
</feature>
<feature type="compositionally biased region" description="Basic and acidic residues" evidence="1">
    <location>
        <begin position="403"/>
        <end position="425"/>
    </location>
</feature>
<feature type="compositionally biased region" description="Low complexity" evidence="1">
    <location>
        <begin position="298"/>
        <end position="307"/>
    </location>
</feature>
<evidence type="ECO:0000256" key="1">
    <source>
        <dbReference type="SAM" id="MobiDB-lite"/>
    </source>
</evidence>
<feature type="non-terminal residue" evidence="2">
    <location>
        <position position="1"/>
    </location>
</feature>
<feature type="compositionally biased region" description="Basic residues" evidence="1">
    <location>
        <begin position="323"/>
        <end position="338"/>
    </location>
</feature>
<gene>
    <name evidence="2" type="ORF">AVDCRST_MAG59-1262</name>
</gene>
<feature type="compositionally biased region" description="Basic and acidic residues" evidence="1">
    <location>
        <begin position="463"/>
        <end position="474"/>
    </location>
</feature>
<feature type="non-terminal residue" evidence="2">
    <location>
        <position position="501"/>
    </location>
</feature>
<name>A0A6J4UBB1_9BACT</name>
<feature type="region of interest" description="Disordered" evidence="1">
    <location>
        <begin position="27"/>
        <end position="501"/>
    </location>
</feature>
<sequence length="501" mass="53100">GGADHRVRGHQQAVWRGACPARCLLRRRARRGARPGRRERLRQVDADPHLRRGVPAGRGHAPLRRAAGVLRHPAPGAGRRDQHRPPGDPRLPRPDGGAERVPRARSAPPRAVGRLAGAQPPGRSALRPARGRPPADGVRRRPVGRPAADGGDRPRAVGGRQAADPGRADLRPEPAGGRAAVRDRPGLEGARRDDRLRLPPAGRGVRRRRPHLGPARRPVRWDRASGRGDARGRCQDDGRPGRGVAVPQVGAGGGGRRDAAQRPRVLGARALRRCLVRPPPRRDSWAGRPPGVGHERGAAGARRVAAAPDRRDPPRGGADPARLGRRRHRPSDRLRPRRPPGGGPLRADVGARERHPPAAAEAGDRARLGADAGAGRDRPRHGRALPDPGAVGRRPGLQPLRRQPAEGGHRPVALDRATGDPPRRPDARHRRGGQGGGPRDPRQADRAGVRRAARLVGAAGGAGDERPAAGDGRRPGRGGAAGRRRRRDGDGAGDGGRRGGV</sequence>
<feature type="compositionally biased region" description="Low complexity" evidence="1">
    <location>
        <begin position="392"/>
        <end position="402"/>
    </location>
</feature>
<dbReference type="EMBL" id="CADCWF010000076">
    <property type="protein sequence ID" value="CAA9545560.1"/>
    <property type="molecule type" value="Genomic_DNA"/>
</dbReference>
<proteinExistence type="predicted"/>
<accession>A0A6J4UBB1</accession>
<feature type="compositionally biased region" description="Basic and acidic residues" evidence="1">
    <location>
        <begin position="78"/>
        <end position="102"/>
    </location>
</feature>
<keyword evidence="2" id="KW-0547">Nucleotide-binding</keyword>
<feature type="compositionally biased region" description="Basic and acidic residues" evidence="1">
    <location>
        <begin position="439"/>
        <end position="448"/>
    </location>
</feature>
<feature type="compositionally biased region" description="Basic and acidic residues" evidence="1">
    <location>
        <begin position="36"/>
        <end position="50"/>
    </location>
</feature>
<feature type="compositionally biased region" description="Basic and acidic residues" evidence="1">
    <location>
        <begin position="349"/>
        <end position="368"/>
    </location>
</feature>
<keyword evidence="2" id="KW-0067">ATP-binding</keyword>
<protein>
    <submittedName>
        <fullName evidence="2">Ribose ABC transport system, ATP-binding protein RbsA</fullName>
    </submittedName>
</protein>
<organism evidence="2">
    <name type="scientific">uncultured Thermomicrobiales bacterium</name>
    <dbReference type="NCBI Taxonomy" id="1645740"/>
    <lineage>
        <taxon>Bacteria</taxon>
        <taxon>Pseudomonadati</taxon>
        <taxon>Thermomicrobiota</taxon>
        <taxon>Thermomicrobia</taxon>
        <taxon>Thermomicrobiales</taxon>
        <taxon>environmental samples</taxon>
    </lineage>
</organism>
<dbReference type="AlphaFoldDB" id="A0A6J4UBB1"/>
<feature type="compositionally biased region" description="Gly residues" evidence="1">
    <location>
        <begin position="492"/>
        <end position="501"/>
    </location>
</feature>
<feature type="compositionally biased region" description="Basic and acidic residues" evidence="1">
    <location>
        <begin position="219"/>
        <end position="240"/>
    </location>
</feature>
<reference evidence="2" key="1">
    <citation type="submission" date="2020-02" db="EMBL/GenBank/DDBJ databases">
        <authorList>
            <person name="Meier V. D."/>
        </authorList>
    </citation>
    <scope>NUCLEOTIDE SEQUENCE</scope>
    <source>
        <strain evidence="2">AVDCRST_MAG59</strain>
    </source>
</reference>
<evidence type="ECO:0000313" key="2">
    <source>
        <dbReference type="EMBL" id="CAA9545560.1"/>
    </source>
</evidence>